<comment type="similarity">
    <text evidence="2">Belongs to the prokaryotic sulfate-binding protein family.</text>
</comment>
<keyword evidence="8" id="KW-1185">Reference proteome</keyword>
<dbReference type="AlphaFoldDB" id="A0A178M4S6"/>
<dbReference type="CDD" id="cd01005">
    <property type="entry name" value="PBP2_CysP"/>
    <property type="match status" value="1"/>
</dbReference>
<sequence>MFPRFRSLAALAAMMLAAPGAMAQDKAPGDLLNVSYDIARELFQQVNPAFQASWSKSGGAAVEIKQSHAGSSKQARAILEGLPADVVTFNQVTDVQALADRGFVRKDWQGAFPHGASPYYSLPAFVVRKGNPKGIKSWEDLARPDVKVVFPNPKTSGNGRYTYLAAYAFALEKFKGDHTQAKDFIKKLVANVPVFDTGGRGATTTFVERATGDVLVTFEAEVNGVLKEFGTDKFDTVVPAVSVLAEFPVAVVDKVATKRGSQKLATAYLTYLYSDEAQEILAKNYYRVRSDKVARKFAAQFPDVRLYTIELFGGWDNIQKIHFAEGGTFDQVFEKR</sequence>
<evidence type="ECO:0000256" key="5">
    <source>
        <dbReference type="ARBA" id="ARBA00022764"/>
    </source>
</evidence>
<evidence type="ECO:0000256" key="6">
    <source>
        <dbReference type="SAM" id="SignalP"/>
    </source>
</evidence>
<dbReference type="Pfam" id="PF13531">
    <property type="entry name" value="SBP_bac_11"/>
    <property type="match status" value="1"/>
</dbReference>
<name>A0A178M4S6_9PROT</name>
<dbReference type="SUPFAM" id="SSF53850">
    <property type="entry name" value="Periplasmic binding protein-like II"/>
    <property type="match status" value="1"/>
</dbReference>
<dbReference type="RefSeq" id="WP_068496017.1">
    <property type="nucleotide sequence ID" value="NZ_LWQT01000131.1"/>
</dbReference>
<dbReference type="Gene3D" id="3.40.190.10">
    <property type="entry name" value="Periplasmic binding protein-like II"/>
    <property type="match status" value="2"/>
</dbReference>
<dbReference type="NCBIfam" id="TIGR00971">
    <property type="entry name" value="3a0106s03"/>
    <property type="match status" value="1"/>
</dbReference>
<proteinExistence type="inferred from homology"/>
<dbReference type="PANTHER" id="PTHR30368:SF1">
    <property type="entry name" value="THIOSULFATE-BINDING PROTEIN"/>
    <property type="match status" value="1"/>
</dbReference>
<protein>
    <submittedName>
        <fullName evidence="7">Thiosulfate transporter subunit</fullName>
    </submittedName>
</protein>
<dbReference type="NCBIfam" id="NF008022">
    <property type="entry name" value="PRK10752.1"/>
    <property type="match status" value="1"/>
</dbReference>
<keyword evidence="5" id="KW-0574">Periplasm</keyword>
<keyword evidence="4 6" id="KW-0732">Signal</keyword>
<dbReference type="GO" id="GO:0042597">
    <property type="term" value="C:periplasmic space"/>
    <property type="evidence" value="ECO:0007669"/>
    <property type="project" value="UniProtKB-SubCell"/>
</dbReference>
<dbReference type="EMBL" id="LWQT01000131">
    <property type="protein sequence ID" value="OAN43066.1"/>
    <property type="molecule type" value="Genomic_DNA"/>
</dbReference>
<comment type="subcellular location">
    <subcellularLocation>
        <location evidence="1">Periplasm</location>
    </subcellularLocation>
</comment>
<dbReference type="InterPro" id="IPR005669">
    <property type="entry name" value="Thiosulph/SO4-bd"/>
</dbReference>
<dbReference type="PANTHER" id="PTHR30368">
    <property type="entry name" value="SULFATE-BINDING PROTEIN"/>
    <property type="match status" value="1"/>
</dbReference>
<reference evidence="7 8" key="1">
    <citation type="submission" date="2016-04" db="EMBL/GenBank/DDBJ databases">
        <title>Draft genome sequence of freshwater magnetotactic bacteria Magnetospirillum marisnigri SP-1 and Magnetospirillum moscoviense BB-1.</title>
        <authorList>
            <person name="Koziaeva V."/>
            <person name="Dziuba M.V."/>
            <person name="Ivanov T.M."/>
            <person name="Kuznetsov B."/>
            <person name="Grouzdev D.S."/>
        </authorList>
    </citation>
    <scope>NUCLEOTIDE SEQUENCE [LARGE SCALE GENOMIC DNA]</scope>
    <source>
        <strain evidence="7 8">SP-1</strain>
    </source>
</reference>
<comment type="caution">
    <text evidence="7">The sequence shown here is derived from an EMBL/GenBank/DDBJ whole genome shotgun (WGS) entry which is preliminary data.</text>
</comment>
<gene>
    <name evidence="7" type="ORF">A6A04_10015</name>
</gene>
<evidence type="ECO:0000256" key="2">
    <source>
        <dbReference type="ARBA" id="ARBA00006099"/>
    </source>
</evidence>
<evidence type="ECO:0000313" key="8">
    <source>
        <dbReference type="Proteomes" id="UP000078428"/>
    </source>
</evidence>
<evidence type="ECO:0000313" key="7">
    <source>
        <dbReference type="EMBL" id="OAN43066.1"/>
    </source>
</evidence>
<organism evidence="7 8">
    <name type="scientific">Paramagnetospirillum marisnigri</name>
    <dbReference type="NCBI Taxonomy" id="1285242"/>
    <lineage>
        <taxon>Bacteria</taxon>
        <taxon>Pseudomonadati</taxon>
        <taxon>Pseudomonadota</taxon>
        <taxon>Alphaproteobacteria</taxon>
        <taxon>Rhodospirillales</taxon>
        <taxon>Magnetospirillaceae</taxon>
        <taxon>Paramagnetospirillum</taxon>
    </lineage>
</organism>
<dbReference type="Proteomes" id="UP000078428">
    <property type="component" value="Unassembled WGS sequence"/>
</dbReference>
<dbReference type="NCBIfam" id="NF008106">
    <property type="entry name" value="PRK10852.1"/>
    <property type="match status" value="1"/>
</dbReference>
<dbReference type="STRING" id="1285242.A6A04_10015"/>
<evidence type="ECO:0000256" key="4">
    <source>
        <dbReference type="ARBA" id="ARBA00022729"/>
    </source>
</evidence>
<keyword evidence="3" id="KW-0813">Transport</keyword>
<feature type="chain" id="PRO_5008091681" evidence="6">
    <location>
        <begin position="24"/>
        <end position="336"/>
    </location>
</feature>
<dbReference type="GO" id="GO:1902358">
    <property type="term" value="P:sulfate transmembrane transport"/>
    <property type="evidence" value="ECO:0007669"/>
    <property type="project" value="InterPro"/>
</dbReference>
<feature type="signal peptide" evidence="6">
    <location>
        <begin position="1"/>
        <end position="23"/>
    </location>
</feature>
<accession>A0A178M4S6</accession>
<evidence type="ECO:0000256" key="1">
    <source>
        <dbReference type="ARBA" id="ARBA00004418"/>
    </source>
</evidence>
<evidence type="ECO:0000256" key="3">
    <source>
        <dbReference type="ARBA" id="ARBA00022448"/>
    </source>
</evidence>
<dbReference type="GO" id="GO:0140104">
    <property type="term" value="F:molecular carrier activity"/>
    <property type="evidence" value="ECO:0007669"/>
    <property type="project" value="InterPro"/>
</dbReference>